<dbReference type="SFLD" id="SFLDG01066">
    <property type="entry name" value="organic_radical-activating_enz"/>
    <property type="match status" value="1"/>
</dbReference>
<dbReference type="GO" id="GO:0046872">
    <property type="term" value="F:metal ion binding"/>
    <property type="evidence" value="ECO:0007669"/>
    <property type="project" value="UniProtKB-KW"/>
</dbReference>
<dbReference type="Proteomes" id="UP001328733">
    <property type="component" value="Unassembled WGS sequence"/>
</dbReference>
<dbReference type="GO" id="GO:0043365">
    <property type="term" value="F:[formate-C-acetyltransferase]-activating enzyme activity"/>
    <property type="evidence" value="ECO:0007669"/>
    <property type="project" value="InterPro"/>
</dbReference>
<accession>A0AAW9QRA9</accession>
<dbReference type="GO" id="GO:0004748">
    <property type="term" value="F:ribonucleoside-diphosphate reductase activity, thioredoxin disulfide as acceptor"/>
    <property type="evidence" value="ECO:0007669"/>
    <property type="project" value="TreeGrafter"/>
</dbReference>
<dbReference type="Gene3D" id="3.20.20.70">
    <property type="entry name" value="Aldolase class I"/>
    <property type="match status" value="1"/>
</dbReference>
<evidence type="ECO:0000256" key="2">
    <source>
        <dbReference type="ARBA" id="ARBA00022485"/>
    </source>
</evidence>
<organism evidence="7 8">
    <name type="scientific">Pannus brasiliensis CCIBt3594</name>
    <dbReference type="NCBI Taxonomy" id="1427578"/>
    <lineage>
        <taxon>Bacteria</taxon>
        <taxon>Bacillati</taxon>
        <taxon>Cyanobacteriota</taxon>
        <taxon>Cyanophyceae</taxon>
        <taxon>Oscillatoriophycideae</taxon>
        <taxon>Chroococcales</taxon>
        <taxon>Microcystaceae</taxon>
        <taxon>Pannus</taxon>
    </lineage>
</organism>
<dbReference type="InterPro" id="IPR034457">
    <property type="entry name" value="Organic_radical-activating"/>
</dbReference>
<dbReference type="InterPro" id="IPR012837">
    <property type="entry name" value="NrdG"/>
</dbReference>
<keyword evidence="5" id="KW-0408">Iron</keyword>
<dbReference type="SFLD" id="SFLDG01063">
    <property type="entry name" value="activating_enzymes__group_1"/>
    <property type="match status" value="1"/>
</dbReference>
<keyword evidence="3" id="KW-0949">S-adenosyl-L-methionine</keyword>
<keyword evidence="6" id="KW-0411">Iron-sulfur</keyword>
<dbReference type="SUPFAM" id="SSF102114">
    <property type="entry name" value="Radical SAM enzymes"/>
    <property type="match status" value="1"/>
</dbReference>
<dbReference type="Pfam" id="PF13353">
    <property type="entry name" value="Fer4_12"/>
    <property type="match status" value="1"/>
</dbReference>
<dbReference type="PANTHER" id="PTHR30352:SF2">
    <property type="entry name" value="ANAEROBIC RIBONUCLEOSIDE-TRIPHOSPHATE REDUCTASE-ACTIVATING PROTEIN"/>
    <property type="match status" value="1"/>
</dbReference>
<evidence type="ECO:0000256" key="3">
    <source>
        <dbReference type="ARBA" id="ARBA00022691"/>
    </source>
</evidence>
<dbReference type="AlphaFoldDB" id="A0AAW9QRA9"/>
<evidence type="ECO:0000256" key="5">
    <source>
        <dbReference type="ARBA" id="ARBA00023004"/>
    </source>
</evidence>
<dbReference type="GO" id="GO:0051539">
    <property type="term" value="F:4 iron, 4 sulfur cluster binding"/>
    <property type="evidence" value="ECO:0007669"/>
    <property type="project" value="UniProtKB-KW"/>
</dbReference>
<dbReference type="SFLD" id="SFLDS00029">
    <property type="entry name" value="Radical_SAM"/>
    <property type="match status" value="1"/>
</dbReference>
<keyword evidence="8" id="KW-1185">Reference proteome</keyword>
<evidence type="ECO:0000256" key="4">
    <source>
        <dbReference type="ARBA" id="ARBA00022723"/>
    </source>
</evidence>
<dbReference type="InterPro" id="IPR007197">
    <property type="entry name" value="rSAM"/>
</dbReference>
<keyword evidence="2" id="KW-0004">4Fe-4S</keyword>
<protein>
    <submittedName>
        <fullName evidence="7">4Fe-4S single cluster domain-containing protein</fullName>
    </submittedName>
</protein>
<comment type="caution">
    <text evidence="7">The sequence shown here is derived from an EMBL/GenBank/DDBJ whole genome shotgun (WGS) entry which is preliminary data.</text>
</comment>
<name>A0AAW9QRA9_9CHRO</name>
<evidence type="ECO:0000313" key="8">
    <source>
        <dbReference type="Proteomes" id="UP001328733"/>
    </source>
</evidence>
<proteinExistence type="predicted"/>
<evidence type="ECO:0000256" key="1">
    <source>
        <dbReference type="ARBA" id="ARBA00001966"/>
    </source>
</evidence>
<dbReference type="InterPro" id="IPR058240">
    <property type="entry name" value="rSAM_sf"/>
</dbReference>
<keyword evidence="4" id="KW-0479">Metal-binding</keyword>
<dbReference type="InterPro" id="IPR013785">
    <property type="entry name" value="Aldolase_TIM"/>
</dbReference>
<reference evidence="7 8" key="1">
    <citation type="submission" date="2024-01" db="EMBL/GenBank/DDBJ databases">
        <title>Genomic insights into the taxonomy and metabolism of the cyanobacterium Pannus brasiliensis CCIBt3594.</title>
        <authorList>
            <person name="Machado M."/>
            <person name="Botero N.B."/>
            <person name="Andreote A.P.D."/>
            <person name="Feitosa A.M.T."/>
            <person name="Popin R."/>
            <person name="Sivonen K."/>
            <person name="Fiore M.F."/>
        </authorList>
    </citation>
    <scope>NUCLEOTIDE SEQUENCE [LARGE SCALE GENOMIC DNA]</scope>
    <source>
        <strain evidence="7 8">CCIBt3594</strain>
    </source>
</reference>
<comment type="cofactor">
    <cofactor evidence="1">
        <name>[4Fe-4S] cluster</name>
        <dbReference type="ChEBI" id="CHEBI:49883"/>
    </cofactor>
</comment>
<dbReference type="EMBL" id="JBAFSM010000014">
    <property type="protein sequence ID" value="MEG3437321.1"/>
    <property type="molecule type" value="Genomic_DNA"/>
</dbReference>
<dbReference type="CDD" id="cd01335">
    <property type="entry name" value="Radical_SAM"/>
    <property type="match status" value="1"/>
</dbReference>
<dbReference type="PANTHER" id="PTHR30352">
    <property type="entry name" value="PYRUVATE FORMATE-LYASE-ACTIVATING ENZYME"/>
    <property type="match status" value="1"/>
</dbReference>
<evidence type="ECO:0000256" key="6">
    <source>
        <dbReference type="ARBA" id="ARBA00023014"/>
    </source>
</evidence>
<evidence type="ECO:0000313" key="7">
    <source>
        <dbReference type="EMBL" id="MEG3437321.1"/>
    </source>
</evidence>
<gene>
    <name evidence="7" type="ORF">V0288_09340</name>
</gene>
<sequence>MEGTAIEPFQECSAMSKTLTIPPELALIPPGHLNLMGYLDESEVNGPGCRAVVWVQGCSRECRGCFNEASWSFEINQLAKIEEIAEKILANPRNTGVTFSGGEPFWQAIALTELAKYVKERELSVMSFTGFTLEQLRSRNSPPGARELLEQLDILVDGAYVDSLAIHSPDSLVSSSNQRVHVFNPEFADRLNWASDRAEIHILKDGTRVFTGFWGQMISE</sequence>
<dbReference type="SFLD" id="SFLDF00299">
    <property type="entry name" value="anaerobic_ribonucleoside-triph"/>
    <property type="match status" value="1"/>
</dbReference>